<keyword evidence="4 6" id="KW-0238">DNA-binding</keyword>
<keyword evidence="3 6" id="KW-0731">Sigma factor</keyword>
<dbReference type="OrthoDB" id="9784984at2"/>
<keyword evidence="5 6" id="KW-0804">Transcription</keyword>
<dbReference type="Gene3D" id="1.10.1740.10">
    <property type="match status" value="1"/>
</dbReference>
<dbReference type="Pfam" id="PF08281">
    <property type="entry name" value="Sigma70_r4_2"/>
    <property type="match status" value="1"/>
</dbReference>
<feature type="domain" description="RNA polymerase sigma-70 region 2" evidence="8">
    <location>
        <begin position="19"/>
        <end position="86"/>
    </location>
</feature>
<dbReference type="InterPro" id="IPR007627">
    <property type="entry name" value="RNA_pol_sigma70_r2"/>
</dbReference>
<dbReference type="Gene3D" id="1.10.10.10">
    <property type="entry name" value="Winged helix-like DNA-binding domain superfamily/Winged helix DNA-binding domain"/>
    <property type="match status" value="1"/>
</dbReference>
<evidence type="ECO:0000259" key="8">
    <source>
        <dbReference type="Pfam" id="PF04542"/>
    </source>
</evidence>
<evidence type="ECO:0000256" key="5">
    <source>
        <dbReference type="ARBA" id="ARBA00023163"/>
    </source>
</evidence>
<dbReference type="GO" id="GO:0016987">
    <property type="term" value="F:sigma factor activity"/>
    <property type="evidence" value="ECO:0007669"/>
    <property type="project" value="UniProtKB-KW"/>
</dbReference>
<evidence type="ECO:0000256" key="6">
    <source>
        <dbReference type="RuleBase" id="RU000716"/>
    </source>
</evidence>
<dbReference type="GO" id="GO:0006950">
    <property type="term" value="P:response to stress"/>
    <property type="evidence" value="ECO:0007669"/>
    <property type="project" value="UniProtKB-ARBA"/>
</dbReference>
<evidence type="ECO:0000313" key="11">
    <source>
        <dbReference type="Proteomes" id="UP000468766"/>
    </source>
</evidence>
<organism evidence="10 11">
    <name type="scientific">Heliorestis acidaminivorans</name>
    <dbReference type="NCBI Taxonomy" id="553427"/>
    <lineage>
        <taxon>Bacteria</taxon>
        <taxon>Bacillati</taxon>
        <taxon>Bacillota</taxon>
        <taxon>Clostridia</taxon>
        <taxon>Eubacteriales</taxon>
        <taxon>Heliobacteriaceae</taxon>
        <taxon>Heliorestis</taxon>
    </lineage>
</organism>
<dbReference type="AlphaFoldDB" id="A0A6I0EWF5"/>
<dbReference type="PROSITE" id="PS01063">
    <property type="entry name" value="SIGMA70_ECF"/>
    <property type="match status" value="1"/>
</dbReference>
<sequence>MRLLVQQAQKGDRQAFEKLVTMYQDRVYALSYRMAGNPDDAQDLAQEAFIRAYSSLASFRQDADFGTWIHRITVNTWINMQRKNKRATVVSLDEPMHTSDGEVQRELAATSEGPEEFVERRETSDRIRQALLELKPEHRAVIVLREMQGYSYEEVAEMLDCTLGTVKSRINRARNALKEKLLSLAPSTGMGLTHKKSKSTRQGGEGI</sequence>
<comment type="similarity">
    <text evidence="1 6">Belongs to the sigma-70 factor family. ECF subfamily.</text>
</comment>
<gene>
    <name evidence="10" type="ORF">F9B85_03970</name>
</gene>
<dbReference type="InterPro" id="IPR000838">
    <property type="entry name" value="RNA_pol_sigma70_ECF_CS"/>
</dbReference>
<evidence type="ECO:0000256" key="2">
    <source>
        <dbReference type="ARBA" id="ARBA00023015"/>
    </source>
</evidence>
<keyword evidence="11" id="KW-1185">Reference proteome</keyword>
<dbReference type="EMBL" id="WBXO01000002">
    <property type="protein sequence ID" value="KAB2953949.1"/>
    <property type="molecule type" value="Genomic_DNA"/>
</dbReference>
<feature type="domain" description="RNA polymerase sigma factor 70 region 4 type 2" evidence="9">
    <location>
        <begin position="125"/>
        <end position="177"/>
    </location>
</feature>
<dbReference type="PANTHER" id="PTHR43133">
    <property type="entry name" value="RNA POLYMERASE ECF-TYPE SIGMA FACTO"/>
    <property type="match status" value="1"/>
</dbReference>
<accession>A0A6I0EWF5</accession>
<name>A0A6I0EWF5_9FIRM</name>
<dbReference type="Proteomes" id="UP000468766">
    <property type="component" value="Unassembled WGS sequence"/>
</dbReference>
<dbReference type="GO" id="GO:0003677">
    <property type="term" value="F:DNA binding"/>
    <property type="evidence" value="ECO:0007669"/>
    <property type="project" value="UniProtKB-KW"/>
</dbReference>
<dbReference type="InterPro" id="IPR013324">
    <property type="entry name" value="RNA_pol_sigma_r3/r4-like"/>
</dbReference>
<dbReference type="Pfam" id="PF04542">
    <property type="entry name" value="Sigma70_r2"/>
    <property type="match status" value="1"/>
</dbReference>
<dbReference type="SUPFAM" id="SSF88946">
    <property type="entry name" value="Sigma2 domain of RNA polymerase sigma factors"/>
    <property type="match status" value="1"/>
</dbReference>
<comment type="caution">
    <text evidence="10">The sequence shown here is derived from an EMBL/GenBank/DDBJ whole genome shotgun (WGS) entry which is preliminary data.</text>
</comment>
<evidence type="ECO:0000256" key="3">
    <source>
        <dbReference type="ARBA" id="ARBA00023082"/>
    </source>
</evidence>
<evidence type="ECO:0000256" key="4">
    <source>
        <dbReference type="ARBA" id="ARBA00023125"/>
    </source>
</evidence>
<protein>
    <recommendedName>
        <fullName evidence="6">RNA polymerase sigma factor</fullName>
    </recommendedName>
</protein>
<keyword evidence="2 6" id="KW-0805">Transcription regulation</keyword>
<dbReference type="GO" id="GO:0006352">
    <property type="term" value="P:DNA-templated transcription initiation"/>
    <property type="evidence" value="ECO:0007669"/>
    <property type="project" value="InterPro"/>
</dbReference>
<dbReference type="InterPro" id="IPR013325">
    <property type="entry name" value="RNA_pol_sigma_r2"/>
</dbReference>
<dbReference type="NCBIfam" id="TIGR02937">
    <property type="entry name" value="sigma70-ECF"/>
    <property type="match status" value="1"/>
</dbReference>
<evidence type="ECO:0000313" key="10">
    <source>
        <dbReference type="EMBL" id="KAB2953949.1"/>
    </source>
</evidence>
<dbReference type="PANTHER" id="PTHR43133:SF8">
    <property type="entry name" value="RNA POLYMERASE SIGMA FACTOR HI_1459-RELATED"/>
    <property type="match status" value="1"/>
</dbReference>
<dbReference type="InterPro" id="IPR013249">
    <property type="entry name" value="RNA_pol_sigma70_r4_t2"/>
</dbReference>
<evidence type="ECO:0000256" key="1">
    <source>
        <dbReference type="ARBA" id="ARBA00010641"/>
    </source>
</evidence>
<dbReference type="InterPro" id="IPR039425">
    <property type="entry name" value="RNA_pol_sigma-70-like"/>
</dbReference>
<reference evidence="10 11" key="1">
    <citation type="submission" date="2019-10" db="EMBL/GenBank/DDBJ databases">
        <title>Whole-genome sequence of the extremophile Heliorestis acidaminivorans DSM 24790.</title>
        <authorList>
            <person name="Kyndt J.A."/>
            <person name="Meyer T.E."/>
        </authorList>
    </citation>
    <scope>NUCLEOTIDE SEQUENCE [LARGE SCALE GENOMIC DNA]</scope>
    <source>
        <strain evidence="10 11">DSM 24790</strain>
    </source>
</reference>
<dbReference type="CDD" id="cd06171">
    <property type="entry name" value="Sigma70_r4"/>
    <property type="match status" value="1"/>
</dbReference>
<dbReference type="InterPro" id="IPR014284">
    <property type="entry name" value="RNA_pol_sigma-70_dom"/>
</dbReference>
<feature type="region of interest" description="Disordered" evidence="7">
    <location>
        <begin position="187"/>
        <end position="207"/>
    </location>
</feature>
<dbReference type="InterPro" id="IPR036388">
    <property type="entry name" value="WH-like_DNA-bd_sf"/>
</dbReference>
<evidence type="ECO:0000256" key="7">
    <source>
        <dbReference type="SAM" id="MobiDB-lite"/>
    </source>
</evidence>
<dbReference type="RefSeq" id="WP_151619090.1">
    <property type="nucleotide sequence ID" value="NZ_WBXO01000002.1"/>
</dbReference>
<dbReference type="SUPFAM" id="SSF88659">
    <property type="entry name" value="Sigma3 and sigma4 domains of RNA polymerase sigma factors"/>
    <property type="match status" value="1"/>
</dbReference>
<evidence type="ECO:0000259" key="9">
    <source>
        <dbReference type="Pfam" id="PF08281"/>
    </source>
</evidence>
<proteinExistence type="inferred from homology"/>